<name>A0A0G2AVH9_9BACT</name>
<keyword evidence="2" id="KW-0251">Elongation factor</keyword>
<dbReference type="Gene3D" id="3.30.230.10">
    <property type="match status" value="1"/>
</dbReference>
<comment type="caution">
    <text evidence="6">The sequence shown here is derived from an EMBL/GenBank/DDBJ whole genome shotgun (WGS) entry which is preliminary data.</text>
</comment>
<protein>
    <recommendedName>
        <fullName evidence="5">Elongation factor EFG domain-containing protein</fullName>
    </recommendedName>
</protein>
<dbReference type="GO" id="GO:0032790">
    <property type="term" value="P:ribosome disassembly"/>
    <property type="evidence" value="ECO:0007669"/>
    <property type="project" value="TreeGrafter"/>
</dbReference>
<evidence type="ECO:0000256" key="2">
    <source>
        <dbReference type="ARBA" id="ARBA00022768"/>
    </source>
</evidence>
<dbReference type="GO" id="GO:0005525">
    <property type="term" value="F:GTP binding"/>
    <property type="evidence" value="ECO:0007669"/>
    <property type="project" value="UniProtKB-KW"/>
</dbReference>
<dbReference type="SMART" id="SM00838">
    <property type="entry name" value="EFG_C"/>
    <property type="match status" value="1"/>
</dbReference>
<dbReference type="GO" id="GO:0003746">
    <property type="term" value="F:translation elongation factor activity"/>
    <property type="evidence" value="ECO:0007669"/>
    <property type="project" value="UniProtKB-KW"/>
</dbReference>
<dbReference type="InterPro" id="IPR035647">
    <property type="entry name" value="EFG_III/V"/>
</dbReference>
<keyword evidence="1" id="KW-0547">Nucleotide-binding</keyword>
<dbReference type="PANTHER" id="PTHR43261">
    <property type="entry name" value="TRANSLATION ELONGATION FACTOR G-RELATED"/>
    <property type="match status" value="1"/>
</dbReference>
<evidence type="ECO:0000313" key="7">
    <source>
        <dbReference type="Proteomes" id="UP000034290"/>
    </source>
</evidence>
<feature type="domain" description="Elongation factor EFG" evidence="5">
    <location>
        <begin position="1"/>
        <end position="61"/>
    </location>
</feature>
<evidence type="ECO:0000259" key="5">
    <source>
        <dbReference type="SMART" id="SM00838"/>
    </source>
</evidence>
<dbReference type="PANTHER" id="PTHR43261:SF1">
    <property type="entry name" value="RIBOSOME-RELEASING FACTOR 2, MITOCHONDRIAL"/>
    <property type="match status" value="1"/>
</dbReference>
<evidence type="ECO:0000313" key="6">
    <source>
        <dbReference type="EMBL" id="KKW36899.1"/>
    </source>
</evidence>
<dbReference type="InterPro" id="IPR000640">
    <property type="entry name" value="EFG_V-like"/>
</dbReference>
<evidence type="ECO:0000256" key="4">
    <source>
        <dbReference type="ARBA" id="ARBA00023134"/>
    </source>
</evidence>
<dbReference type="Gene3D" id="3.30.70.240">
    <property type="match status" value="1"/>
</dbReference>
<sequence>KRGRIESITDRMSLKVIDAKVPLSEMFGYVTTLRSATEGRASYTMEFDHYEEVPANIAELIKEGKK</sequence>
<evidence type="ECO:0000256" key="1">
    <source>
        <dbReference type="ARBA" id="ARBA00022741"/>
    </source>
</evidence>
<evidence type="ECO:0000256" key="3">
    <source>
        <dbReference type="ARBA" id="ARBA00022917"/>
    </source>
</evidence>
<feature type="non-terminal residue" evidence="6">
    <location>
        <position position="1"/>
    </location>
</feature>
<dbReference type="Pfam" id="PF00679">
    <property type="entry name" value="EFG_C"/>
    <property type="match status" value="1"/>
</dbReference>
<dbReference type="FunFam" id="3.30.70.240:FF:000001">
    <property type="entry name" value="Elongation factor G"/>
    <property type="match status" value="1"/>
</dbReference>
<dbReference type="EMBL" id="LCRM01000010">
    <property type="protein sequence ID" value="KKW36899.1"/>
    <property type="molecule type" value="Genomic_DNA"/>
</dbReference>
<gene>
    <name evidence="6" type="ORF">UY81_C0010G0001</name>
</gene>
<accession>A0A0G2AVH9</accession>
<dbReference type="PATRIC" id="fig|1618650.3.peg.139"/>
<proteinExistence type="predicted"/>
<organism evidence="6 7">
    <name type="scientific">Candidatus Giovannonibacteria bacterium GW2011_GWA2_53_7</name>
    <dbReference type="NCBI Taxonomy" id="1618650"/>
    <lineage>
        <taxon>Bacteria</taxon>
        <taxon>Candidatus Giovannoniibacteriota</taxon>
    </lineage>
</organism>
<keyword evidence="3" id="KW-0648">Protein biosynthesis</keyword>
<reference evidence="6 7" key="1">
    <citation type="journal article" date="2015" name="Nature">
        <title>rRNA introns, odd ribosomes, and small enigmatic genomes across a large radiation of phyla.</title>
        <authorList>
            <person name="Brown C.T."/>
            <person name="Hug L.A."/>
            <person name="Thomas B.C."/>
            <person name="Sharon I."/>
            <person name="Castelle C.J."/>
            <person name="Singh A."/>
            <person name="Wilkins M.J."/>
            <person name="Williams K.H."/>
            <person name="Banfield J.F."/>
        </authorList>
    </citation>
    <scope>NUCLEOTIDE SEQUENCE [LARGE SCALE GENOMIC DNA]</scope>
</reference>
<dbReference type="InterPro" id="IPR035649">
    <property type="entry name" value="EFG_V"/>
</dbReference>
<dbReference type="CDD" id="cd03713">
    <property type="entry name" value="EFG_mtEFG_C"/>
    <property type="match status" value="1"/>
</dbReference>
<dbReference type="InterPro" id="IPR014721">
    <property type="entry name" value="Ribsml_uS5_D2-typ_fold_subgr"/>
</dbReference>
<dbReference type="AlphaFoldDB" id="A0A0G2AVH9"/>
<keyword evidence="4" id="KW-0342">GTP-binding</keyword>
<dbReference type="SUPFAM" id="SSF54980">
    <property type="entry name" value="EF-G C-terminal domain-like"/>
    <property type="match status" value="1"/>
</dbReference>
<dbReference type="Proteomes" id="UP000034290">
    <property type="component" value="Unassembled WGS sequence"/>
</dbReference>